<dbReference type="PATRIC" id="fig|1202724.3.peg.2123"/>
<dbReference type="AlphaFoldDB" id="A0A0M8M9I8"/>
<feature type="transmembrane region" description="Helical" evidence="5">
    <location>
        <begin position="186"/>
        <end position="201"/>
    </location>
</feature>
<feature type="transmembrane region" description="Helical" evidence="5">
    <location>
        <begin position="393"/>
        <end position="410"/>
    </location>
</feature>
<dbReference type="InterPro" id="IPR007016">
    <property type="entry name" value="O-antigen_ligase-rel_domated"/>
</dbReference>
<dbReference type="InterPro" id="IPR051533">
    <property type="entry name" value="WaaL-like"/>
</dbReference>
<dbReference type="GO" id="GO:0016020">
    <property type="term" value="C:membrane"/>
    <property type="evidence" value="ECO:0007669"/>
    <property type="project" value="UniProtKB-SubCell"/>
</dbReference>
<gene>
    <name evidence="7" type="ORF">AM493_10230</name>
</gene>
<comment type="subcellular location">
    <subcellularLocation>
        <location evidence="1">Membrane</location>
        <topology evidence="1">Multi-pass membrane protein</topology>
    </subcellularLocation>
</comment>
<evidence type="ECO:0000256" key="3">
    <source>
        <dbReference type="ARBA" id="ARBA00022989"/>
    </source>
</evidence>
<dbReference type="Proteomes" id="UP000037755">
    <property type="component" value="Unassembled WGS sequence"/>
</dbReference>
<feature type="transmembrane region" description="Helical" evidence="5">
    <location>
        <begin position="366"/>
        <end position="387"/>
    </location>
</feature>
<dbReference type="PANTHER" id="PTHR37422:SF13">
    <property type="entry name" value="LIPOPOLYSACCHARIDE BIOSYNTHESIS PROTEIN PA4999-RELATED"/>
    <property type="match status" value="1"/>
</dbReference>
<keyword evidence="4 5" id="KW-0472">Membrane</keyword>
<dbReference type="EMBL" id="LIYD01000005">
    <property type="protein sequence ID" value="KOS06363.1"/>
    <property type="molecule type" value="Genomic_DNA"/>
</dbReference>
<feature type="domain" description="O-antigen ligase-related" evidence="6">
    <location>
        <begin position="191"/>
        <end position="343"/>
    </location>
</feature>
<feature type="transmembrane region" description="Helical" evidence="5">
    <location>
        <begin position="159"/>
        <end position="179"/>
    </location>
</feature>
<evidence type="ECO:0000256" key="2">
    <source>
        <dbReference type="ARBA" id="ARBA00022692"/>
    </source>
</evidence>
<protein>
    <recommendedName>
        <fullName evidence="6">O-antigen ligase-related domain-containing protein</fullName>
    </recommendedName>
</protein>
<feature type="transmembrane region" description="Helical" evidence="5">
    <location>
        <begin position="229"/>
        <end position="252"/>
    </location>
</feature>
<evidence type="ECO:0000313" key="7">
    <source>
        <dbReference type="EMBL" id="KOS06363.1"/>
    </source>
</evidence>
<dbReference type="STRING" id="1202724.AM493_10230"/>
<feature type="transmembrane region" description="Helical" evidence="5">
    <location>
        <begin position="12"/>
        <end position="30"/>
    </location>
</feature>
<evidence type="ECO:0000256" key="1">
    <source>
        <dbReference type="ARBA" id="ARBA00004141"/>
    </source>
</evidence>
<feature type="transmembrane region" description="Helical" evidence="5">
    <location>
        <begin position="336"/>
        <end position="354"/>
    </location>
</feature>
<dbReference type="PANTHER" id="PTHR37422">
    <property type="entry name" value="TEICHURONIC ACID BIOSYNTHESIS PROTEIN TUAE"/>
    <property type="match status" value="1"/>
</dbReference>
<keyword evidence="8" id="KW-1185">Reference proteome</keyword>
<sequence length="422" mass="48489">MAIFSLLVNYDAIPNGSVLRVLPIILFLLVGFRDVVKWDSRMFKPIILPLMLAFLVSFGILTSGWEKSTELYKVFKVLTFLSFIFAFTIQIYRNINKGALYAFVNTVYKPIILFIVLNIVMYLIGFKGPYDEESIGKTLMLSYFGISVDRVRFPLVAGINAYGSLIGILLVISFVGWGIIKIYKKTFLYGIIACIFTLLLTDSRGPIFYALIIFCLIKFFYAKSKSPRFLWIIPLLGFIGPFIVIWVLNFLATTSYGASVSRSSEDLLTGNGRLLIWLPAVSEFLTFKSQHIFGYGEYGHYVSGRSLEWEYIFGSKENSQYVHPHNTILSLTYDNGYVGVVLFTIIQYYIIRIIKKIWNSSRNMAYIFLSNILFFNLVGITETMFGFYYQNVIYLFFAVNIFAFIIGYYTKKIEREEVALTN</sequence>
<name>A0A0M8M9I8_9FLAO</name>
<reference evidence="7 8" key="1">
    <citation type="submission" date="2015-08" db="EMBL/GenBank/DDBJ databases">
        <title>Whole genome sequence of Flavobacterium akiainvivens IK-1T, from decaying Wikstroemia oahuensis, an endemic Hawaiian shrub.</title>
        <authorList>
            <person name="Wan X."/>
            <person name="Hou S."/>
            <person name="Saito J."/>
            <person name="Donachie S."/>
        </authorList>
    </citation>
    <scope>NUCLEOTIDE SEQUENCE [LARGE SCALE GENOMIC DNA]</scope>
    <source>
        <strain evidence="7 8">IK-1</strain>
    </source>
</reference>
<feature type="transmembrane region" description="Helical" evidence="5">
    <location>
        <begin position="42"/>
        <end position="62"/>
    </location>
</feature>
<proteinExistence type="predicted"/>
<organism evidence="7 8">
    <name type="scientific">Flavobacterium akiainvivens</name>
    <dbReference type="NCBI Taxonomy" id="1202724"/>
    <lineage>
        <taxon>Bacteria</taxon>
        <taxon>Pseudomonadati</taxon>
        <taxon>Bacteroidota</taxon>
        <taxon>Flavobacteriia</taxon>
        <taxon>Flavobacteriales</taxon>
        <taxon>Flavobacteriaceae</taxon>
        <taxon>Flavobacterium</taxon>
    </lineage>
</organism>
<keyword evidence="3 5" id="KW-1133">Transmembrane helix</keyword>
<dbReference type="Pfam" id="PF04932">
    <property type="entry name" value="Wzy_C"/>
    <property type="match status" value="1"/>
</dbReference>
<feature type="transmembrane region" description="Helical" evidence="5">
    <location>
        <begin position="74"/>
        <end position="92"/>
    </location>
</feature>
<feature type="transmembrane region" description="Helical" evidence="5">
    <location>
        <begin position="207"/>
        <end position="222"/>
    </location>
</feature>
<comment type="caution">
    <text evidence="7">The sequence shown here is derived from an EMBL/GenBank/DDBJ whole genome shotgun (WGS) entry which is preliminary data.</text>
</comment>
<accession>A0A0M8M9I8</accession>
<evidence type="ECO:0000259" key="6">
    <source>
        <dbReference type="Pfam" id="PF04932"/>
    </source>
</evidence>
<evidence type="ECO:0000313" key="8">
    <source>
        <dbReference type="Proteomes" id="UP000037755"/>
    </source>
</evidence>
<evidence type="ECO:0000256" key="4">
    <source>
        <dbReference type="ARBA" id="ARBA00023136"/>
    </source>
</evidence>
<evidence type="ECO:0000256" key="5">
    <source>
        <dbReference type="SAM" id="Phobius"/>
    </source>
</evidence>
<feature type="transmembrane region" description="Helical" evidence="5">
    <location>
        <begin position="99"/>
        <end position="124"/>
    </location>
</feature>
<keyword evidence="2 5" id="KW-0812">Transmembrane</keyword>